<dbReference type="SUPFAM" id="SSF53182">
    <property type="entry name" value="Pyrrolidone carboxyl peptidase (pyroglutamate aminopeptidase)"/>
    <property type="match status" value="1"/>
</dbReference>
<dbReference type="InterPro" id="IPR036440">
    <property type="entry name" value="Peptidase_C15-like_sf"/>
</dbReference>
<reference evidence="1 2" key="1">
    <citation type="journal article" date="2023" name="Nucleic Acids Res.">
        <title>The hologenome of Daphnia magna reveals possible DNA methylation and microbiome-mediated evolution of the host genome.</title>
        <authorList>
            <person name="Chaturvedi A."/>
            <person name="Li X."/>
            <person name="Dhandapani V."/>
            <person name="Marshall H."/>
            <person name="Kissane S."/>
            <person name="Cuenca-Cambronero M."/>
            <person name="Asole G."/>
            <person name="Calvet F."/>
            <person name="Ruiz-Romero M."/>
            <person name="Marangio P."/>
            <person name="Guigo R."/>
            <person name="Rago D."/>
            <person name="Mirbahai L."/>
            <person name="Eastwood N."/>
            <person name="Colbourne J.K."/>
            <person name="Zhou J."/>
            <person name="Mallon E."/>
            <person name="Orsini L."/>
        </authorList>
    </citation>
    <scope>NUCLEOTIDE SEQUENCE [LARGE SCALE GENOMIC DNA]</scope>
    <source>
        <strain evidence="1">LRV0_1</strain>
    </source>
</reference>
<sequence>MVFNVFVPTISIQAMGSKAEIPAFSKEIPVEYGYVKTQIPQFWELYKPKLAVRVGVSGMVQELTLETQAFNKGYGSLDIQGCVPEELELPLKQIWSRWRQGGPKTRGRYFSGGFNQRWTSSTTQQLLYCEVCKISCASP</sequence>
<dbReference type="EMBL" id="JAOYFB010000039">
    <property type="protein sequence ID" value="KAK4030490.1"/>
    <property type="molecule type" value="Genomic_DNA"/>
</dbReference>
<proteinExistence type="predicted"/>
<evidence type="ECO:0000313" key="1">
    <source>
        <dbReference type="EMBL" id="KAK4030490.1"/>
    </source>
</evidence>
<gene>
    <name evidence="1" type="ORF">OUZ56_023726</name>
</gene>
<keyword evidence="2" id="KW-1185">Reference proteome</keyword>
<dbReference type="Proteomes" id="UP001234178">
    <property type="component" value="Unassembled WGS sequence"/>
</dbReference>
<comment type="caution">
    <text evidence="1">The sequence shown here is derived from an EMBL/GenBank/DDBJ whole genome shotgun (WGS) entry which is preliminary data.</text>
</comment>
<dbReference type="Gene3D" id="3.40.630.20">
    <property type="entry name" value="Peptidase C15, pyroglutamyl peptidase I-like"/>
    <property type="match status" value="1"/>
</dbReference>
<organism evidence="1 2">
    <name type="scientific">Daphnia magna</name>
    <dbReference type="NCBI Taxonomy" id="35525"/>
    <lineage>
        <taxon>Eukaryota</taxon>
        <taxon>Metazoa</taxon>
        <taxon>Ecdysozoa</taxon>
        <taxon>Arthropoda</taxon>
        <taxon>Crustacea</taxon>
        <taxon>Branchiopoda</taxon>
        <taxon>Diplostraca</taxon>
        <taxon>Cladocera</taxon>
        <taxon>Anomopoda</taxon>
        <taxon>Daphniidae</taxon>
        <taxon>Daphnia</taxon>
    </lineage>
</organism>
<protein>
    <submittedName>
        <fullName evidence="1">Uncharacterized protein</fullName>
    </submittedName>
</protein>
<accession>A0ABR0AZG1</accession>
<evidence type="ECO:0000313" key="2">
    <source>
        <dbReference type="Proteomes" id="UP001234178"/>
    </source>
</evidence>
<name>A0ABR0AZG1_9CRUS</name>